<feature type="domain" description="Gfo/Idh/MocA-like oxidoreductase N-terminal" evidence="2">
    <location>
        <begin position="3"/>
        <end position="124"/>
    </location>
</feature>
<dbReference type="SUPFAM" id="SSF51735">
    <property type="entry name" value="NAD(P)-binding Rossmann-fold domains"/>
    <property type="match status" value="1"/>
</dbReference>
<reference evidence="4 5" key="1">
    <citation type="submission" date="2024-09" db="EMBL/GenBank/DDBJ databases">
        <authorList>
            <person name="Sun Q."/>
            <person name="Mori K."/>
        </authorList>
    </citation>
    <scope>NUCLEOTIDE SEQUENCE [LARGE SCALE GENOMIC DNA]</scope>
    <source>
        <strain evidence="4 5">CCM 4839</strain>
    </source>
</reference>
<keyword evidence="5" id="KW-1185">Reference proteome</keyword>
<evidence type="ECO:0000313" key="5">
    <source>
        <dbReference type="Proteomes" id="UP001589818"/>
    </source>
</evidence>
<dbReference type="InterPro" id="IPR051450">
    <property type="entry name" value="Gfo/Idh/MocA_Oxidoreductases"/>
</dbReference>
<evidence type="ECO:0000313" key="4">
    <source>
        <dbReference type="EMBL" id="MFC0391216.1"/>
    </source>
</evidence>
<comment type="caution">
    <text evidence="4">The sequence shown here is derived from an EMBL/GenBank/DDBJ whole genome shotgun (WGS) entry which is preliminary data.</text>
</comment>
<dbReference type="InterPro" id="IPR004104">
    <property type="entry name" value="Gfo/Idh/MocA-like_OxRdtase_C"/>
</dbReference>
<accession>A0ABV6J5S4</accession>
<proteinExistence type="inferred from homology"/>
<dbReference type="Pfam" id="PF01408">
    <property type="entry name" value="GFO_IDH_MocA"/>
    <property type="match status" value="1"/>
</dbReference>
<evidence type="ECO:0000259" key="3">
    <source>
        <dbReference type="Pfam" id="PF02894"/>
    </source>
</evidence>
<evidence type="ECO:0000256" key="1">
    <source>
        <dbReference type="ARBA" id="ARBA00010928"/>
    </source>
</evidence>
<dbReference type="InterPro" id="IPR000683">
    <property type="entry name" value="Gfo/Idh/MocA-like_OxRdtase_N"/>
</dbReference>
<dbReference type="PANTHER" id="PTHR43377:SF2">
    <property type="entry name" value="BINDING ROSSMANN FOLD OXIDOREDUCTASE, PUTATIVE (AFU_ORTHOLOGUE AFUA_4G00560)-RELATED"/>
    <property type="match status" value="1"/>
</dbReference>
<organism evidence="4 5">
    <name type="scientific">Paenibacillus mendelii</name>
    <dbReference type="NCBI Taxonomy" id="206163"/>
    <lineage>
        <taxon>Bacteria</taxon>
        <taxon>Bacillati</taxon>
        <taxon>Bacillota</taxon>
        <taxon>Bacilli</taxon>
        <taxon>Bacillales</taxon>
        <taxon>Paenibacillaceae</taxon>
        <taxon>Paenibacillus</taxon>
    </lineage>
</organism>
<dbReference type="SUPFAM" id="SSF55347">
    <property type="entry name" value="Glyceraldehyde-3-phosphate dehydrogenase-like, C-terminal domain"/>
    <property type="match status" value="1"/>
</dbReference>
<feature type="domain" description="Gfo/Idh/MocA-like oxidoreductase C-terminal" evidence="3">
    <location>
        <begin position="136"/>
        <end position="390"/>
    </location>
</feature>
<dbReference type="EMBL" id="JBHLVF010000010">
    <property type="protein sequence ID" value="MFC0391216.1"/>
    <property type="molecule type" value="Genomic_DNA"/>
</dbReference>
<dbReference type="PANTHER" id="PTHR43377">
    <property type="entry name" value="BILIVERDIN REDUCTASE A"/>
    <property type="match status" value="1"/>
</dbReference>
<gene>
    <name evidence="4" type="ORF">ACFFJ8_07475</name>
</gene>
<sequence>MKKYVLVGAGSRALHMFAKPMSEEWKDVIQFCGVYDTNRIRADLLSAECGYVTVFDNFDRMLVSVKPDVVVVASADFTHHTYIIAALRAGCDVITEKPMTIDAEKCREILEEERRSGRKVTVTFNLRFAPYFAKIKELVASGVIGDVYHAALEWHLDRSHGADYFRRWHSEMAKSGGLLVHKSTHHFDVMNWWLNSKPAEVHAFGSRRVYGPTRAKRGQRCLSCSYTSTCEFYMDLSDHPFMEKYYYQAESEDGYIRDRCVFHDEIDIYDTMSVQVRYDSGALLTYSLVAYSPYEGWRATLNGSDGRMELIQGKESRIRIIKLDGTLEEVEVPSDEGNHGGGDERLLRTLFEGSINDPLSQQADSYAGALSLLIGHAANRSIKEGVPVQIDDLLPVVAS</sequence>
<comment type="similarity">
    <text evidence="1">Belongs to the Gfo/Idh/MocA family.</text>
</comment>
<dbReference type="Gene3D" id="3.30.360.10">
    <property type="entry name" value="Dihydrodipicolinate Reductase, domain 2"/>
    <property type="match status" value="1"/>
</dbReference>
<protein>
    <submittedName>
        <fullName evidence="4">Gfo/Idh/MocA family protein</fullName>
    </submittedName>
</protein>
<dbReference type="Proteomes" id="UP001589818">
    <property type="component" value="Unassembled WGS sequence"/>
</dbReference>
<dbReference type="Pfam" id="PF02894">
    <property type="entry name" value="GFO_IDH_MocA_C"/>
    <property type="match status" value="1"/>
</dbReference>
<dbReference type="InterPro" id="IPR036291">
    <property type="entry name" value="NAD(P)-bd_dom_sf"/>
</dbReference>
<dbReference type="RefSeq" id="WP_204818133.1">
    <property type="nucleotide sequence ID" value="NZ_JANHOF010000004.1"/>
</dbReference>
<name>A0ABV6J5S4_9BACL</name>
<dbReference type="Gene3D" id="3.40.50.720">
    <property type="entry name" value="NAD(P)-binding Rossmann-like Domain"/>
    <property type="match status" value="1"/>
</dbReference>
<evidence type="ECO:0000259" key="2">
    <source>
        <dbReference type="Pfam" id="PF01408"/>
    </source>
</evidence>